<evidence type="ECO:0000313" key="3">
    <source>
        <dbReference type="Proteomes" id="UP000196205"/>
    </source>
</evidence>
<dbReference type="NCBIfam" id="TIGR04474">
    <property type="entry name" value="tcm_partner"/>
    <property type="match status" value="1"/>
</dbReference>
<accession>A0A1Y0YE43</accession>
<geneLocation type="plasmid" evidence="3">
    <name>pap1342-3</name>
</geneLocation>
<dbReference type="Gene3D" id="3.40.50.150">
    <property type="entry name" value="Vaccinia Virus protein VP39"/>
    <property type="match status" value="1"/>
</dbReference>
<reference evidence="2 3" key="1">
    <citation type="submission" date="2017-05" db="EMBL/GenBank/DDBJ databases">
        <title>Genome sequence of Acetobacter pasteurianus subsp. pasteurianus strain SRCM101342.</title>
        <authorList>
            <person name="Cho S.H."/>
        </authorList>
    </citation>
    <scope>NUCLEOTIDE SEQUENCE [LARGE SCALE GENOMIC DNA]</scope>
    <source>
        <strain evidence="2 3">SRCM101342</strain>
        <plasmid evidence="3">pap1342-3</plasmid>
    </source>
</reference>
<dbReference type="Proteomes" id="UP000196205">
    <property type="component" value="Plasmid pAP1342-3"/>
</dbReference>
<proteinExistence type="predicted"/>
<evidence type="ECO:0000313" key="2">
    <source>
        <dbReference type="EMBL" id="ARW49225.1"/>
    </source>
</evidence>
<evidence type="ECO:0000256" key="1">
    <source>
        <dbReference type="SAM" id="MobiDB-lite"/>
    </source>
</evidence>
<dbReference type="SUPFAM" id="SSF53335">
    <property type="entry name" value="S-adenosyl-L-methionine-dependent methyltransferases"/>
    <property type="match status" value="1"/>
</dbReference>
<organism evidence="2 3">
    <name type="scientific">Acetobacter pasteurianus subsp. pasteurianus</name>
    <dbReference type="NCBI Taxonomy" id="481145"/>
    <lineage>
        <taxon>Bacteria</taxon>
        <taxon>Pseudomonadati</taxon>
        <taxon>Pseudomonadota</taxon>
        <taxon>Alphaproteobacteria</taxon>
        <taxon>Acetobacterales</taxon>
        <taxon>Acetobacteraceae</taxon>
        <taxon>Acetobacter</taxon>
    </lineage>
</organism>
<protein>
    <recommendedName>
        <fullName evidence="4">Three-Cys-motif partner protein TcmP</fullName>
    </recommendedName>
</protein>
<dbReference type="InterPro" id="IPR029063">
    <property type="entry name" value="SAM-dependent_MTases_sf"/>
</dbReference>
<keyword evidence="2" id="KW-0614">Plasmid</keyword>
<sequence length="311" mass="34785">MERVPVANRAEGDHGGTRMKKDHRENTVGPWAAAKLDALESYLKFYGTALNKQSFTRVYIDAFAGACITKVRGTGTAAEPLPFFDETDDTQAQEEFIFGSPVRALNVPNGFHRHYFFDLDETRAETLRTVTEKRSGVTVQVGDCNPLIRNLAPSLKAPNIRGVAFLDPYGAHLEWATLEALADTGTMEVVINFPLAMAINRLITRSGDLPECWANQLTACFGTDEWRTIAYSREVDLFGTEITTKNGDVAERLLNLYVSRLKKLFPFVAKPHLIRNTRNAPLYYLIWAGPNKLGLKGADYILRQGERVGKR</sequence>
<name>A0A1Y0YE43_ACEPA</name>
<dbReference type="AlphaFoldDB" id="A0A1Y0YE43"/>
<dbReference type="EMBL" id="CP021512">
    <property type="protein sequence ID" value="ARW49225.1"/>
    <property type="molecule type" value="Genomic_DNA"/>
</dbReference>
<evidence type="ECO:0008006" key="4">
    <source>
        <dbReference type="Google" id="ProtNLM"/>
    </source>
</evidence>
<dbReference type="InterPro" id="IPR031009">
    <property type="entry name" value="Tcm_partner"/>
</dbReference>
<feature type="region of interest" description="Disordered" evidence="1">
    <location>
        <begin position="1"/>
        <end position="24"/>
    </location>
</feature>
<gene>
    <name evidence="2" type="ORF">S1001342_02935</name>
</gene>